<protein>
    <submittedName>
        <fullName evidence="2">Putative ATPase</fullName>
    </submittedName>
</protein>
<dbReference type="SUPFAM" id="SSF46894">
    <property type="entry name" value="C-terminal effector domain of the bipartite response regulators"/>
    <property type="match status" value="1"/>
</dbReference>
<dbReference type="Gene3D" id="3.40.50.300">
    <property type="entry name" value="P-loop containing nucleotide triphosphate hydrolases"/>
    <property type="match status" value="1"/>
</dbReference>
<accession>A0A366DX19</accession>
<dbReference type="GO" id="GO:0043531">
    <property type="term" value="F:ADP binding"/>
    <property type="evidence" value="ECO:0007669"/>
    <property type="project" value="InterPro"/>
</dbReference>
<dbReference type="EMBL" id="QNRE01000002">
    <property type="protein sequence ID" value="RBO93728.1"/>
    <property type="molecule type" value="Genomic_DNA"/>
</dbReference>
<dbReference type="InterPro" id="IPR016032">
    <property type="entry name" value="Sig_transdc_resp-reg_C-effctor"/>
</dbReference>
<evidence type="ECO:0000313" key="2">
    <source>
        <dbReference type="EMBL" id="RBO93728.1"/>
    </source>
</evidence>
<proteinExistence type="predicted"/>
<dbReference type="GO" id="GO:0003677">
    <property type="term" value="F:DNA binding"/>
    <property type="evidence" value="ECO:0007669"/>
    <property type="project" value="InterPro"/>
</dbReference>
<dbReference type="PROSITE" id="PS50043">
    <property type="entry name" value="HTH_LUXR_2"/>
    <property type="match status" value="1"/>
</dbReference>
<dbReference type="InterPro" id="IPR049945">
    <property type="entry name" value="AAA_22"/>
</dbReference>
<dbReference type="Proteomes" id="UP000252586">
    <property type="component" value="Unassembled WGS sequence"/>
</dbReference>
<gene>
    <name evidence="2" type="ORF">DFR74_102145</name>
</gene>
<dbReference type="PANTHER" id="PTHR47691">
    <property type="entry name" value="REGULATOR-RELATED"/>
    <property type="match status" value="1"/>
</dbReference>
<comment type="caution">
    <text evidence="2">The sequence shown here is derived from an EMBL/GenBank/DDBJ whole genome shotgun (WGS) entry which is preliminary data.</text>
</comment>
<dbReference type="InterPro" id="IPR027417">
    <property type="entry name" value="P-loop_NTPase"/>
</dbReference>
<dbReference type="InterPro" id="IPR000792">
    <property type="entry name" value="Tscrpt_reg_LuxR_C"/>
</dbReference>
<dbReference type="InterPro" id="IPR058852">
    <property type="entry name" value="HTH_77"/>
</dbReference>
<dbReference type="Pfam" id="PF00196">
    <property type="entry name" value="GerE"/>
    <property type="match status" value="1"/>
</dbReference>
<dbReference type="PANTHER" id="PTHR47691:SF3">
    <property type="entry name" value="HTH-TYPE TRANSCRIPTIONAL REGULATOR RV0890C-RELATED"/>
    <property type="match status" value="1"/>
</dbReference>
<dbReference type="AlphaFoldDB" id="A0A366DX19"/>
<reference evidence="2 3" key="1">
    <citation type="submission" date="2018-06" db="EMBL/GenBank/DDBJ databases">
        <title>Genomic Encyclopedia of Type Strains, Phase IV (KMG-IV): sequencing the most valuable type-strain genomes for metagenomic binning, comparative biology and taxonomic classification.</title>
        <authorList>
            <person name="Goeker M."/>
        </authorList>
    </citation>
    <scope>NUCLEOTIDE SEQUENCE [LARGE SCALE GENOMIC DNA]</scope>
    <source>
        <strain evidence="2 3">DSM 44599</strain>
    </source>
</reference>
<organism evidence="2 3">
    <name type="scientific">Nocardia puris</name>
    <dbReference type="NCBI Taxonomy" id="208602"/>
    <lineage>
        <taxon>Bacteria</taxon>
        <taxon>Bacillati</taxon>
        <taxon>Actinomycetota</taxon>
        <taxon>Actinomycetes</taxon>
        <taxon>Mycobacteriales</taxon>
        <taxon>Nocardiaceae</taxon>
        <taxon>Nocardia</taxon>
    </lineage>
</organism>
<keyword evidence="3" id="KW-1185">Reference proteome</keyword>
<dbReference type="GO" id="GO:0006355">
    <property type="term" value="P:regulation of DNA-templated transcription"/>
    <property type="evidence" value="ECO:0007669"/>
    <property type="project" value="InterPro"/>
</dbReference>
<dbReference type="Pfam" id="PF25872">
    <property type="entry name" value="HTH_77"/>
    <property type="match status" value="1"/>
</dbReference>
<dbReference type="CDD" id="cd06170">
    <property type="entry name" value="LuxR_C_like"/>
    <property type="match status" value="1"/>
</dbReference>
<evidence type="ECO:0000313" key="3">
    <source>
        <dbReference type="Proteomes" id="UP000252586"/>
    </source>
</evidence>
<dbReference type="PRINTS" id="PR00038">
    <property type="entry name" value="HTHLUXR"/>
</dbReference>
<feature type="domain" description="HTH luxR-type" evidence="1">
    <location>
        <begin position="720"/>
        <end position="785"/>
    </location>
</feature>
<dbReference type="SMART" id="SM00421">
    <property type="entry name" value="HTH_LUXR"/>
    <property type="match status" value="1"/>
</dbReference>
<dbReference type="PRINTS" id="PR00364">
    <property type="entry name" value="DISEASERSIST"/>
</dbReference>
<name>A0A366DX19_9NOCA</name>
<sequence>MWRNRFPKRPIVGKTPAVRHGRAKVFGVVRRGTGNLPVEVTSFVGRGDEVASAKRLLGSARVVTLTGPGGVGKTRLSRRVGEVVRRAFPDGVWLVEVAHVSEGELVALSVAQALGVRDDTSAPLAGLIDYLADRHLLIVLDNCEHLIDACAALVSKLIPATAHVRVLATSREPLGVDGEQVVPVAPLPVPEVDEHTGEILGEAEALRLLIDRAAAANPDFVVTPENRATLAAITRRLEGIPLALELAALRLRMFTPEQVLARLDDAMRLLTTGLRTAPRRQQTLEAAIRWSYDLCTPDEQRLWAQLAVFAGGFDLDAAEAVCRVDPPGALVDALTGLVEKSVLGHRHDQGGRYTMLEPLRQFALARLRDAGDERAVRIRHRDHYHAIARRGRAAYWGGEDVRWFRDVTTEHANMRAALRFSLADPEGAHRALEIATELRPFWEHYRFLLEGYRWLLDALDKDRAPTVDRARALAAASVIAAMLSDIGMATHYARECVELATELDAAQVLVEATLLSALLTFGDDPRRALEIALTGADRAREVAHHGTEMECYAFAYVCALVLDDERASAIATELAARTAAHDSHLLGGLAYWATGTDRWRRGELLEAAADLRRAVELFRRFDRCVWTASGLDGLAWVAASAGAHERAARLMGAATTIRRGSTQRLAHAMTQVVGDKVSDEVREAMGDSAFRAAFERGAALGTEAAVAYALGDEPAAPEPKPGAAEVLTRREKDVARLVAAGYSNKRIAAELVISVRTAESHVDHIMTKLGFGSRAGIAGWVADHLR</sequence>
<dbReference type="SUPFAM" id="SSF52540">
    <property type="entry name" value="P-loop containing nucleoside triphosphate hydrolases"/>
    <property type="match status" value="1"/>
</dbReference>
<dbReference type="Gene3D" id="1.10.10.10">
    <property type="entry name" value="Winged helix-like DNA-binding domain superfamily/Winged helix DNA-binding domain"/>
    <property type="match status" value="1"/>
</dbReference>
<dbReference type="STRING" id="1210090.GCA_001613185_00478"/>
<dbReference type="Pfam" id="PF13401">
    <property type="entry name" value="AAA_22"/>
    <property type="match status" value="1"/>
</dbReference>
<evidence type="ECO:0000259" key="1">
    <source>
        <dbReference type="PROSITE" id="PS50043"/>
    </source>
</evidence>
<dbReference type="InterPro" id="IPR036388">
    <property type="entry name" value="WH-like_DNA-bd_sf"/>
</dbReference>